<dbReference type="PANTHER" id="PTHR35936:SF17">
    <property type="entry name" value="ARGININE-BINDING EXTRACELLULAR PROTEIN ARTP"/>
    <property type="match status" value="1"/>
</dbReference>
<protein>
    <submittedName>
        <fullName evidence="5">ABC transporter substrate-binding protein</fullName>
    </submittedName>
</protein>
<evidence type="ECO:0000313" key="6">
    <source>
        <dbReference type="Proteomes" id="UP000037315"/>
    </source>
</evidence>
<gene>
    <name evidence="5" type="ORF">ACH50_10940</name>
</gene>
<dbReference type="AlphaFoldDB" id="A0A0J8VNZ8"/>
<dbReference type="InterPro" id="IPR001638">
    <property type="entry name" value="Solute-binding_3/MltF_N"/>
</dbReference>
<evidence type="ECO:0000259" key="4">
    <source>
        <dbReference type="SMART" id="SM00062"/>
    </source>
</evidence>
<evidence type="ECO:0000256" key="2">
    <source>
        <dbReference type="ARBA" id="ARBA00022729"/>
    </source>
</evidence>
<proteinExistence type="inferred from homology"/>
<reference evidence="5 6" key="1">
    <citation type="submission" date="2015-06" db="EMBL/GenBank/DDBJ databases">
        <title>Genome sequencing of Cronobacter sp. strain DJ34 isolated from petroleum contaminated sludge of Duliajan Oil Fields, Assam, India.</title>
        <authorList>
            <person name="Pal S."/>
            <person name="Banerjee T.D."/>
            <person name="Roy A."/>
            <person name="Sar P."/>
            <person name="Kazy S.K."/>
        </authorList>
    </citation>
    <scope>NUCLEOTIDE SEQUENCE [LARGE SCALE GENOMIC DNA]</scope>
    <source>
        <strain evidence="5 6">DJ34</strain>
    </source>
</reference>
<dbReference type="PANTHER" id="PTHR35936">
    <property type="entry name" value="MEMBRANE-BOUND LYTIC MUREIN TRANSGLYCOSYLASE F"/>
    <property type="match status" value="1"/>
</dbReference>
<evidence type="ECO:0000256" key="1">
    <source>
        <dbReference type="ARBA" id="ARBA00010333"/>
    </source>
</evidence>
<comment type="similarity">
    <text evidence="1">Belongs to the bacterial solute-binding protein 3 family.</text>
</comment>
<accession>A0A0J8VNZ8</accession>
<feature type="signal peptide" evidence="3">
    <location>
        <begin position="1"/>
        <end position="24"/>
    </location>
</feature>
<dbReference type="SMART" id="SM00062">
    <property type="entry name" value="PBPb"/>
    <property type="match status" value="1"/>
</dbReference>
<dbReference type="RefSeq" id="WP_024559997.1">
    <property type="nucleotide sequence ID" value="NZ_LFEJ01000014.1"/>
</dbReference>
<feature type="domain" description="Solute-binding protein family 3/N-terminal" evidence="4">
    <location>
        <begin position="27"/>
        <end position="251"/>
    </location>
</feature>
<dbReference type="OrthoDB" id="9768183at2"/>
<evidence type="ECO:0000313" key="5">
    <source>
        <dbReference type="EMBL" id="KMV34657.1"/>
    </source>
</evidence>
<evidence type="ECO:0000256" key="3">
    <source>
        <dbReference type="SAM" id="SignalP"/>
    </source>
</evidence>
<dbReference type="PATRIC" id="fig|1656095.3.peg.1215"/>
<comment type="caution">
    <text evidence="5">The sequence shown here is derived from an EMBL/GenBank/DDBJ whole genome shotgun (WGS) entry which is preliminary data.</text>
</comment>
<dbReference type="CDD" id="cd13530">
    <property type="entry name" value="PBP2_peptides_like"/>
    <property type="match status" value="1"/>
</dbReference>
<keyword evidence="2 3" id="KW-0732">Signal</keyword>
<dbReference type="Proteomes" id="UP000037315">
    <property type="component" value="Unassembled WGS sequence"/>
</dbReference>
<dbReference type="Pfam" id="PF00497">
    <property type="entry name" value="SBP_bac_3"/>
    <property type="match status" value="1"/>
</dbReference>
<dbReference type="EMBL" id="LFEJ01000014">
    <property type="protein sequence ID" value="KMV34657.1"/>
    <property type="molecule type" value="Genomic_DNA"/>
</dbReference>
<feature type="chain" id="PRO_5005310958" evidence="3">
    <location>
        <begin position="25"/>
        <end position="251"/>
    </location>
</feature>
<sequence>MKMKTLACSVALLAALSLALPAGAAEKLVVGTEANGIPISFLNPKTHELDGFMLDIARQAAKHAGYEVEFKAMDFSALIPALRTGKIDLIATGMYITEPRKKVIDFTTPVYSYGEGMIVRKEDTKDYTSFKELPGAVVGAQMGTIFIEPLKQANIFKDVKAYDTLTGIMKDVNAGRIKAGFGDTPSMAYYLSLGEYPNVRLVKSYKPVLPGSLGLGVRKDEAQQLAKLNEAIATMQSNGEITALLEKWKLN</sequence>
<dbReference type="SUPFAM" id="SSF53850">
    <property type="entry name" value="Periplasmic binding protein-like II"/>
    <property type="match status" value="1"/>
</dbReference>
<keyword evidence="6" id="KW-1185">Reference proteome</keyword>
<dbReference type="Gene3D" id="3.40.190.10">
    <property type="entry name" value="Periplasmic binding protein-like II"/>
    <property type="match status" value="2"/>
</dbReference>
<name>A0A0J8VNZ8_9ENTR</name>
<organism evidence="5 6">
    <name type="scientific">Franconibacter pulveris</name>
    <dbReference type="NCBI Taxonomy" id="435910"/>
    <lineage>
        <taxon>Bacteria</taxon>
        <taxon>Pseudomonadati</taxon>
        <taxon>Pseudomonadota</taxon>
        <taxon>Gammaproteobacteria</taxon>
        <taxon>Enterobacterales</taxon>
        <taxon>Enterobacteriaceae</taxon>
        <taxon>Franconibacter</taxon>
    </lineage>
</organism>
<dbReference type="STRING" id="1121863.GCA_000621185_02249"/>